<feature type="region of interest" description="Disordered" evidence="1">
    <location>
        <begin position="385"/>
        <end position="512"/>
    </location>
</feature>
<sequence>MLGSPRQPLASVSAINQTQTEAQSPPNTPRLRPRLPAGPRRPSTKPAALNLTEGSTMLTADINRSPSQTPLPATPPALSRTSTSSSARSSKLRPETDVTQSPPTPHTPPLSPLSSPPESFTEVVTKVEKISLPTPPQLSFESVPVPWRGMTLEAAQWTFSSGELQAIVSRAIRRTADESSIRLLPLDTVERELVTELSELETKKIQKQAQYRFQVHRRTMLLQALATSPPNNAEGIAKLASHLAEAAATADQLVAELAHTNDQHAQVVKLLDTHASSALAVALRKLNASYAKRTKEMQDLHARLEAVEAERDDAWRVAEQIAEEFDGEGDDDDYESDGGTFGGQYDDDRENDDNEDYEDGVVEVVNITGRAVATTATYARASTFGIKTPGVGPRHPNGRPRAGSKSSRPNSAASRVSAARTRSVRASKASLRIPKDLVRARNGSISSRASPSGEREKHPPLPVPPLPKGSFLDMGMSPQRKPGSSSRTAWEDSRTRCGDDDEAQVLVAPSLSPPEFRHPFSAGFATERVSMLSSLAFPLSVSPDFDPSDFETADSGRVQSMLSPLRTAPMVSSDDQKPASATRSPRARRPSSAPIPSPLVTKPERPWDYF</sequence>
<feature type="region of interest" description="Disordered" evidence="1">
    <location>
        <begin position="1"/>
        <end position="120"/>
    </location>
</feature>
<name>A0A4Y7QG39_9AGAM</name>
<feature type="compositionally biased region" description="Acidic residues" evidence="1">
    <location>
        <begin position="345"/>
        <end position="355"/>
    </location>
</feature>
<reference evidence="2 3" key="1">
    <citation type="submission" date="2018-06" db="EMBL/GenBank/DDBJ databases">
        <title>A transcriptomic atlas of mushroom development highlights an independent origin of complex multicellularity.</title>
        <authorList>
            <consortium name="DOE Joint Genome Institute"/>
            <person name="Krizsan K."/>
            <person name="Almasi E."/>
            <person name="Merenyi Z."/>
            <person name="Sahu N."/>
            <person name="Viragh M."/>
            <person name="Koszo T."/>
            <person name="Mondo S."/>
            <person name="Kiss B."/>
            <person name="Balint B."/>
            <person name="Kues U."/>
            <person name="Barry K."/>
            <person name="Hegedus J.C."/>
            <person name="Henrissat B."/>
            <person name="Johnson J."/>
            <person name="Lipzen A."/>
            <person name="Ohm R."/>
            <person name="Nagy I."/>
            <person name="Pangilinan J."/>
            <person name="Yan J."/>
            <person name="Xiong Y."/>
            <person name="Grigoriev I.V."/>
            <person name="Hibbett D.S."/>
            <person name="Nagy L.G."/>
        </authorList>
    </citation>
    <scope>NUCLEOTIDE SEQUENCE [LARGE SCALE GENOMIC DNA]</scope>
    <source>
        <strain evidence="2 3">SZMC22713</strain>
    </source>
</reference>
<feature type="compositionally biased region" description="Polar residues" evidence="1">
    <location>
        <begin position="13"/>
        <end position="25"/>
    </location>
</feature>
<feature type="compositionally biased region" description="Low complexity" evidence="1">
    <location>
        <begin position="76"/>
        <end position="89"/>
    </location>
</feature>
<dbReference type="STRING" id="50990.A0A4Y7QG39"/>
<feature type="compositionally biased region" description="Low complexity" evidence="1">
    <location>
        <begin position="406"/>
        <end position="430"/>
    </location>
</feature>
<dbReference type="EMBL" id="ML170161">
    <property type="protein sequence ID" value="TDL26607.1"/>
    <property type="molecule type" value="Genomic_DNA"/>
</dbReference>
<evidence type="ECO:0000313" key="2">
    <source>
        <dbReference type="EMBL" id="TDL26607.1"/>
    </source>
</evidence>
<proteinExistence type="predicted"/>
<feature type="compositionally biased region" description="Basic and acidic residues" evidence="1">
    <location>
        <begin position="489"/>
        <end position="498"/>
    </location>
</feature>
<evidence type="ECO:0000313" key="3">
    <source>
        <dbReference type="Proteomes" id="UP000294933"/>
    </source>
</evidence>
<accession>A0A4Y7QG39</accession>
<feature type="compositionally biased region" description="Acidic residues" evidence="1">
    <location>
        <begin position="324"/>
        <end position="336"/>
    </location>
</feature>
<organism evidence="2 3">
    <name type="scientific">Rickenella mellea</name>
    <dbReference type="NCBI Taxonomy" id="50990"/>
    <lineage>
        <taxon>Eukaryota</taxon>
        <taxon>Fungi</taxon>
        <taxon>Dikarya</taxon>
        <taxon>Basidiomycota</taxon>
        <taxon>Agaricomycotina</taxon>
        <taxon>Agaricomycetes</taxon>
        <taxon>Hymenochaetales</taxon>
        <taxon>Rickenellaceae</taxon>
        <taxon>Rickenella</taxon>
    </lineage>
</organism>
<feature type="region of interest" description="Disordered" evidence="1">
    <location>
        <begin position="324"/>
        <end position="355"/>
    </location>
</feature>
<dbReference type="OrthoDB" id="3271284at2759"/>
<dbReference type="VEuPathDB" id="FungiDB:BD410DRAFT_528833"/>
<gene>
    <name evidence="2" type="ORF">BD410DRAFT_528833</name>
</gene>
<feature type="compositionally biased region" description="Pro residues" evidence="1">
    <location>
        <begin position="102"/>
        <end position="115"/>
    </location>
</feature>
<feature type="compositionally biased region" description="Polar residues" evidence="1">
    <location>
        <begin position="52"/>
        <end position="71"/>
    </location>
</feature>
<dbReference type="AlphaFoldDB" id="A0A4Y7QG39"/>
<evidence type="ECO:0000256" key="1">
    <source>
        <dbReference type="SAM" id="MobiDB-lite"/>
    </source>
</evidence>
<dbReference type="Proteomes" id="UP000294933">
    <property type="component" value="Unassembled WGS sequence"/>
</dbReference>
<feature type="region of interest" description="Disordered" evidence="1">
    <location>
        <begin position="543"/>
        <end position="610"/>
    </location>
</feature>
<protein>
    <submittedName>
        <fullName evidence="2">Uncharacterized protein</fullName>
    </submittedName>
</protein>
<keyword evidence="3" id="KW-1185">Reference proteome</keyword>
<feature type="compositionally biased region" description="Low complexity" evidence="1">
    <location>
        <begin position="578"/>
        <end position="594"/>
    </location>
</feature>